<gene>
    <name evidence="2" type="ORF">WA1_44940</name>
</gene>
<dbReference type="AlphaFoldDB" id="A0A139WWK6"/>
<comment type="caution">
    <text evidence="2">The sequence shown here is derived from an EMBL/GenBank/DDBJ whole genome shotgun (WGS) entry which is preliminary data.</text>
</comment>
<feature type="signal peptide" evidence="1">
    <location>
        <begin position="1"/>
        <end position="21"/>
    </location>
</feature>
<sequence length="222" mass="25003">MNVSLSWISTLVLSVSASVSASNFATAQQAPMNPQKTTQTTPQKICSFDVVNNLLPSTSEKSNSLLSYLAQQGFTQTHDGSWVCYVNDPRKSGRYYTLFKVQQIDKKLVASSFLENDRMIEEQDSRSLDLFLMLIQNHTSTNPKNLPNIRQYIETFITLIKQGKVQPSEQGYLFNQPNPAFVFYNRISQGQIKGTAITINLDLPQKLSSSPVFLELKDLKKP</sequence>
<evidence type="ECO:0000313" key="2">
    <source>
        <dbReference type="EMBL" id="KYC36817.1"/>
    </source>
</evidence>
<dbReference type="OrthoDB" id="510590at2"/>
<name>A0A139WWK6_9CYAN</name>
<dbReference type="Proteomes" id="UP000076925">
    <property type="component" value="Unassembled WGS sequence"/>
</dbReference>
<dbReference type="EMBL" id="ANNX02000047">
    <property type="protein sequence ID" value="KYC36817.1"/>
    <property type="molecule type" value="Genomic_DNA"/>
</dbReference>
<evidence type="ECO:0008006" key="4">
    <source>
        <dbReference type="Google" id="ProtNLM"/>
    </source>
</evidence>
<dbReference type="RefSeq" id="WP_017744056.1">
    <property type="nucleotide sequence ID" value="NZ_KQ976354.1"/>
</dbReference>
<feature type="chain" id="PRO_5007300460" description="DUF3298 domain-containing protein" evidence="1">
    <location>
        <begin position="22"/>
        <end position="222"/>
    </location>
</feature>
<keyword evidence="1" id="KW-0732">Signal</keyword>
<evidence type="ECO:0000256" key="1">
    <source>
        <dbReference type="SAM" id="SignalP"/>
    </source>
</evidence>
<proteinExistence type="predicted"/>
<organism evidence="2 3">
    <name type="scientific">Scytonema hofmannii PCC 7110</name>
    <dbReference type="NCBI Taxonomy" id="128403"/>
    <lineage>
        <taxon>Bacteria</taxon>
        <taxon>Bacillati</taxon>
        <taxon>Cyanobacteriota</taxon>
        <taxon>Cyanophyceae</taxon>
        <taxon>Nostocales</taxon>
        <taxon>Scytonemataceae</taxon>
        <taxon>Scytonema</taxon>
    </lineage>
</organism>
<keyword evidence="3" id="KW-1185">Reference proteome</keyword>
<reference evidence="2 3" key="1">
    <citation type="journal article" date="2013" name="Genome Biol. Evol.">
        <title>Genomes of Stigonematalean cyanobacteria (subsection V) and the evolution of oxygenic photosynthesis from prokaryotes to plastids.</title>
        <authorList>
            <person name="Dagan T."/>
            <person name="Roettger M."/>
            <person name="Stucken K."/>
            <person name="Landan G."/>
            <person name="Koch R."/>
            <person name="Major P."/>
            <person name="Gould S.B."/>
            <person name="Goremykin V.V."/>
            <person name="Rippka R."/>
            <person name="Tandeau de Marsac N."/>
            <person name="Gugger M."/>
            <person name="Lockhart P.J."/>
            <person name="Allen J.F."/>
            <person name="Brune I."/>
            <person name="Maus I."/>
            <person name="Puhler A."/>
            <person name="Martin W.F."/>
        </authorList>
    </citation>
    <scope>NUCLEOTIDE SEQUENCE [LARGE SCALE GENOMIC DNA]</scope>
    <source>
        <strain evidence="2 3">PCC 7110</strain>
    </source>
</reference>
<accession>A0A139WWK6</accession>
<evidence type="ECO:0000313" key="3">
    <source>
        <dbReference type="Proteomes" id="UP000076925"/>
    </source>
</evidence>
<protein>
    <recommendedName>
        <fullName evidence="4">DUF3298 domain-containing protein</fullName>
    </recommendedName>
</protein>